<gene>
    <name evidence="5" type="ORF">X975_19756</name>
</gene>
<keyword evidence="4" id="KW-0503">Monooxygenase</keyword>
<evidence type="ECO:0000256" key="3">
    <source>
        <dbReference type="ARBA" id="ARBA00023004"/>
    </source>
</evidence>
<dbReference type="PANTHER" id="PTHR24300:SF403">
    <property type="entry name" value="CYTOCHROME P450 306A1"/>
    <property type="match status" value="1"/>
</dbReference>
<comment type="similarity">
    <text evidence="1">Belongs to the cytochrome P450 family.</text>
</comment>
<evidence type="ECO:0000256" key="2">
    <source>
        <dbReference type="ARBA" id="ARBA00022723"/>
    </source>
</evidence>
<dbReference type="PRINTS" id="PR00463">
    <property type="entry name" value="EP450I"/>
</dbReference>
<dbReference type="Pfam" id="PF00067">
    <property type="entry name" value="p450"/>
    <property type="match status" value="1"/>
</dbReference>
<evidence type="ECO:0000256" key="1">
    <source>
        <dbReference type="ARBA" id="ARBA00010617"/>
    </source>
</evidence>
<dbReference type="Gene3D" id="1.10.630.10">
    <property type="entry name" value="Cytochrome P450"/>
    <property type="match status" value="1"/>
</dbReference>
<organism evidence="5 6">
    <name type="scientific">Stegodyphus mimosarum</name>
    <name type="common">African social velvet spider</name>
    <dbReference type="NCBI Taxonomy" id="407821"/>
    <lineage>
        <taxon>Eukaryota</taxon>
        <taxon>Metazoa</taxon>
        <taxon>Ecdysozoa</taxon>
        <taxon>Arthropoda</taxon>
        <taxon>Chelicerata</taxon>
        <taxon>Arachnida</taxon>
        <taxon>Araneae</taxon>
        <taxon>Araneomorphae</taxon>
        <taxon>Entelegynae</taxon>
        <taxon>Eresoidea</taxon>
        <taxon>Eresidae</taxon>
        <taxon>Stegodyphus</taxon>
    </lineage>
</organism>
<accession>A0A087T2M5</accession>
<evidence type="ECO:0000313" key="5">
    <source>
        <dbReference type="EMBL" id="KFM59364.1"/>
    </source>
</evidence>
<dbReference type="InterPro" id="IPR036396">
    <property type="entry name" value="Cyt_P450_sf"/>
</dbReference>
<keyword evidence="3" id="KW-0408">Iron</keyword>
<dbReference type="GO" id="GO:0006082">
    <property type="term" value="P:organic acid metabolic process"/>
    <property type="evidence" value="ECO:0007669"/>
    <property type="project" value="TreeGrafter"/>
</dbReference>
<dbReference type="GO" id="GO:0016712">
    <property type="term" value="F:oxidoreductase activity, acting on paired donors, with incorporation or reduction of molecular oxygen, reduced flavin or flavoprotein as one donor, and incorporation of one atom of oxygen"/>
    <property type="evidence" value="ECO:0007669"/>
    <property type="project" value="TreeGrafter"/>
</dbReference>
<sequence>MGPSNAVSLVPGLRKVFEFFKIAGYDRAAHVIKSFCSFVKEEISRHKTSPEFQDVHDFINSYLEKQSKMTTSEKIKHYFSERNLEGNVNILFLAASDTIFSSLGWLLRLMSKHRDIQQKVYTELMEVLGKDGIARYKKRESQNTLYFRCHDGGSEIFEYSSFKHHQECKSRFSNQRIDDSQRSRNCSQSVGFAQ</sequence>
<dbReference type="PANTHER" id="PTHR24300">
    <property type="entry name" value="CYTOCHROME P450 508A4-RELATED"/>
    <property type="match status" value="1"/>
</dbReference>
<dbReference type="OrthoDB" id="6436658at2759"/>
<dbReference type="InterPro" id="IPR001128">
    <property type="entry name" value="Cyt_P450"/>
</dbReference>
<dbReference type="GO" id="GO:0020037">
    <property type="term" value="F:heme binding"/>
    <property type="evidence" value="ECO:0007669"/>
    <property type="project" value="InterPro"/>
</dbReference>
<dbReference type="InterPro" id="IPR002401">
    <property type="entry name" value="Cyt_P450_E_grp-I"/>
</dbReference>
<dbReference type="GO" id="GO:0005737">
    <property type="term" value="C:cytoplasm"/>
    <property type="evidence" value="ECO:0007669"/>
    <property type="project" value="TreeGrafter"/>
</dbReference>
<reference evidence="5 6" key="1">
    <citation type="submission" date="2013-11" db="EMBL/GenBank/DDBJ databases">
        <title>Genome sequencing of Stegodyphus mimosarum.</title>
        <authorList>
            <person name="Bechsgaard J."/>
        </authorList>
    </citation>
    <scope>NUCLEOTIDE SEQUENCE [LARGE SCALE GENOMIC DNA]</scope>
</reference>
<name>A0A087T2M5_STEMI</name>
<dbReference type="InterPro" id="IPR050182">
    <property type="entry name" value="Cytochrome_P450_fam2"/>
</dbReference>
<keyword evidence="4" id="KW-0560">Oxidoreductase</keyword>
<keyword evidence="2" id="KW-0479">Metal-binding</keyword>
<dbReference type="Proteomes" id="UP000054359">
    <property type="component" value="Unassembled WGS sequence"/>
</dbReference>
<dbReference type="GO" id="GO:0005506">
    <property type="term" value="F:iron ion binding"/>
    <property type="evidence" value="ECO:0007669"/>
    <property type="project" value="InterPro"/>
</dbReference>
<keyword evidence="6" id="KW-1185">Reference proteome</keyword>
<dbReference type="EMBL" id="KK113107">
    <property type="protein sequence ID" value="KFM59364.1"/>
    <property type="molecule type" value="Genomic_DNA"/>
</dbReference>
<proteinExistence type="inferred from homology"/>
<protein>
    <submittedName>
        <fullName evidence="5">Putative cytochrome P450 516B1</fullName>
    </submittedName>
</protein>
<dbReference type="SUPFAM" id="SSF48264">
    <property type="entry name" value="Cytochrome P450"/>
    <property type="match status" value="1"/>
</dbReference>
<feature type="non-terminal residue" evidence="5">
    <location>
        <position position="194"/>
    </location>
</feature>
<dbReference type="STRING" id="407821.A0A087T2M5"/>
<dbReference type="AlphaFoldDB" id="A0A087T2M5"/>
<dbReference type="GO" id="GO:0006805">
    <property type="term" value="P:xenobiotic metabolic process"/>
    <property type="evidence" value="ECO:0007669"/>
    <property type="project" value="TreeGrafter"/>
</dbReference>
<evidence type="ECO:0000313" key="6">
    <source>
        <dbReference type="Proteomes" id="UP000054359"/>
    </source>
</evidence>
<evidence type="ECO:0000256" key="4">
    <source>
        <dbReference type="ARBA" id="ARBA00023033"/>
    </source>
</evidence>
<dbReference type="GO" id="GO:0008395">
    <property type="term" value="F:steroid hydroxylase activity"/>
    <property type="evidence" value="ECO:0007669"/>
    <property type="project" value="TreeGrafter"/>
</dbReference>